<name>A0A448WR11_9PLAT</name>
<dbReference type="AlphaFoldDB" id="A0A448WR11"/>
<proteinExistence type="predicted"/>
<dbReference type="OrthoDB" id="10068888at2759"/>
<feature type="region of interest" description="Disordered" evidence="1">
    <location>
        <begin position="337"/>
        <end position="360"/>
    </location>
</feature>
<comment type="caution">
    <text evidence="2">The sequence shown here is derived from an EMBL/GenBank/DDBJ whole genome shotgun (WGS) entry which is preliminary data.</text>
</comment>
<reference evidence="2" key="1">
    <citation type="submission" date="2018-11" db="EMBL/GenBank/DDBJ databases">
        <authorList>
            <consortium name="Pathogen Informatics"/>
        </authorList>
    </citation>
    <scope>NUCLEOTIDE SEQUENCE</scope>
</reference>
<dbReference type="Proteomes" id="UP000784294">
    <property type="component" value="Unassembled WGS sequence"/>
</dbReference>
<dbReference type="EMBL" id="CAAALY010035269">
    <property type="protein sequence ID" value="VEL18012.1"/>
    <property type="molecule type" value="Genomic_DNA"/>
</dbReference>
<gene>
    <name evidence="2" type="ORF">PXEA_LOCUS11452</name>
</gene>
<evidence type="ECO:0000313" key="3">
    <source>
        <dbReference type="Proteomes" id="UP000784294"/>
    </source>
</evidence>
<accession>A0A448WR11</accession>
<evidence type="ECO:0000313" key="2">
    <source>
        <dbReference type="EMBL" id="VEL18012.1"/>
    </source>
</evidence>
<evidence type="ECO:0000256" key="1">
    <source>
        <dbReference type="SAM" id="MobiDB-lite"/>
    </source>
</evidence>
<organism evidence="2 3">
    <name type="scientific">Protopolystoma xenopodis</name>
    <dbReference type="NCBI Taxonomy" id="117903"/>
    <lineage>
        <taxon>Eukaryota</taxon>
        <taxon>Metazoa</taxon>
        <taxon>Spiralia</taxon>
        <taxon>Lophotrochozoa</taxon>
        <taxon>Platyhelminthes</taxon>
        <taxon>Monogenea</taxon>
        <taxon>Polyopisthocotylea</taxon>
        <taxon>Polystomatidea</taxon>
        <taxon>Polystomatidae</taxon>
        <taxon>Protopolystoma</taxon>
    </lineage>
</organism>
<sequence length="377" mass="39655">MDDPNLQSNVNILMQSGLSIGENSQKELTELQLHTAMAGANITIDTSLLGDRSISPKPKNLALPVSGVNDDGSNGVPMTTVPISALAPGKLGLQLGDLENVTLFNTSDGQALELQAFPGGAQALQGIQTVKLTLINCGDQQTILLTTPSTQILGSDQGEGVTLAIPDNIFGSDLSLSGLTNPVNSVSMGNHVENEHLNAPKLISYANLTALPPIASVSERLYNHQSQISNSIELGPSEMHRQPGYAIQDLKPVVQQNGEKVNGSLDNCDKSLPDVGIHPPQSVQAISDFNSSSVAPMSGDGLPPGATFAPCNEVKTLKSLDLGKSPDLVDNFALDLENIPSSPQESIPEGDRGRGSTPPCEIEELNTKVLRFFISDA</sequence>
<protein>
    <submittedName>
        <fullName evidence="2">Uncharacterized protein</fullName>
    </submittedName>
</protein>
<keyword evidence="3" id="KW-1185">Reference proteome</keyword>